<comment type="similarity">
    <text evidence="1 4">Belongs to the triosephosphate isomerase family.</text>
</comment>
<dbReference type="PROSITE" id="PS51440">
    <property type="entry name" value="TIM_2"/>
    <property type="match status" value="1"/>
</dbReference>
<proteinExistence type="inferred from homology"/>
<dbReference type="STRING" id="1037660.A0A066WJ75"/>
<dbReference type="InterPro" id="IPR035990">
    <property type="entry name" value="TIM_sf"/>
</dbReference>
<dbReference type="GO" id="GO:0006096">
    <property type="term" value="P:glycolytic process"/>
    <property type="evidence" value="ECO:0007669"/>
    <property type="project" value="UniProtKB-UniPathway"/>
</dbReference>
<dbReference type="PANTHER" id="PTHR21139:SF2">
    <property type="entry name" value="TRIOSEPHOSPHATE ISOMERASE"/>
    <property type="match status" value="1"/>
</dbReference>
<dbReference type="OrthoDB" id="6715177at2759"/>
<dbReference type="AlphaFoldDB" id="A0A066WJ75"/>
<dbReference type="PANTHER" id="PTHR21139">
    <property type="entry name" value="TRIOSEPHOSPHATE ISOMERASE"/>
    <property type="match status" value="1"/>
</dbReference>
<keyword evidence="4" id="KW-0324">Glycolysis</keyword>
<dbReference type="GeneID" id="25263740"/>
<evidence type="ECO:0000256" key="3">
    <source>
        <dbReference type="ARBA" id="ARBA00023235"/>
    </source>
</evidence>
<dbReference type="InterPro" id="IPR000652">
    <property type="entry name" value="Triosephosphate_isomerase"/>
</dbReference>
<dbReference type="CDD" id="cd00311">
    <property type="entry name" value="TIM"/>
    <property type="match status" value="1"/>
</dbReference>
<organism evidence="5 6">
    <name type="scientific">Tilletiaria anomala (strain ATCC 24038 / CBS 436.72 / UBC 951)</name>
    <dbReference type="NCBI Taxonomy" id="1037660"/>
    <lineage>
        <taxon>Eukaryota</taxon>
        <taxon>Fungi</taxon>
        <taxon>Dikarya</taxon>
        <taxon>Basidiomycota</taxon>
        <taxon>Ustilaginomycotina</taxon>
        <taxon>Exobasidiomycetes</taxon>
        <taxon>Georgefischeriales</taxon>
        <taxon>Tilletiariaceae</taxon>
        <taxon>Tilletiaria</taxon>
    </lineage>
</organism>
<dbReference type="Pfam" id="PF00121">
    <property type="entry name" value="TIM"/>
    <property type="match status" value="1"/>
</dbReference>
<name>A0A066WJ75_TILAU</name>
<dbReference type="EMBL" id="JMSN01000008">
    <property type="protein sequence ID" value="KDN52613.1"/>
    <property type="molecule type" value="Genomic_DNA"/>
</dbReference>
<comment type="pathway">
    <text evidence="4">Carbohydrate biosynthesis; gluconeogenesis.</text>
</comment>
<evidence type="ECO:0000256" key="4">
    <source>
        <dbReference type="RuleBase" id="RU363013"/>
    </source>
</evidence>
<keyword evidence="3 4" id="KW-0413">Isomerase</keyword>
<comment type="pathway">
    <text evidence="4">Carbohydrate degradation; glycolysis; D-glyceraldehyde 3-phosphate from glycerone phosphate: step 1/1.</text>
</comment>
<evidence type="ECO:0000256" key="2">
    <source>
        <dbReference type="ARBA" id="ARBA00011738"/>
    </source>
</evidence>
<dbReference type="Proteomes" id="UP000027361">
    <property type="component" value="Unassembled WGS sequence"/>
</dbReference>
<dbReference type="SUPFAM" id="SSF51351">
    <property type="entry name" value="Triosephosphate isomerase (TIM)"/>
    <property type="match status" value="1"/>
</dbReference>
<evidence type="ECO:0000313" key="6">
    <source>
        <dbReference type="Proteomes" id="UP000027361"/>
    </source>
</evidence>
<dbReference type="HOGENOM" id="CLU_024251_2_3_1"/>
<dbReference type="OMA" id="QDCFWES"/>
<dbReference type="GO" id="GO:0005829">
    <property type="term" value="C:cytosol"/>
    <property type="evidence" value="ECO:0007669"/>
    <property type="project" value="TreeGrafter"/>
</dbReference>
<reference evidence="5 6" key="1">
    <citation type="submission" date="2014-05" db="EMBL/GenBank/DDBJ databases">
        <title>Draft genome sequence of a rare smut relative, Tilletiaria anomala UBC 951.</title>
        <authorList>
            <consortium name="DOE Joint Genome Institute"/>
            <person name="Toome M."/>
            <person name="Kuo A."/>
            <person name="Henrissat B."/>
            <person name="Lipzen A."/>
            <person name="Tritt A."/>
            <person name="Yoshinaga Y."/>
            <person name="Zane M."/>
            <person name="Barry K."/>
            <person name="Grigoriev I.V."/>
            <person name="Spatafora J.W."/>
            <person name="Aimea M.C."/>
        </authorList>
    </citation>
    <scope>NUCLEOTIDE SEQUENCE [LARGE SCALE GENOMIC DNA]</scope>
    <source>
        <strain evidence="5 6">UBC 951</strain>
    </source>
</reference>
<dbReference type="GO" id="GO:0004807">
    <property type="term" value="F:triose-phosphate isomerase activity"/>
    <property type="evidence" value="ECO:0007669"/>
    <property type="project" value="UniProtKB-EC"/>
</dbReference>
<dbReference type="GO" id="GO:0046166">
    <property type="term" value="P:glyceraldehyde-3-phosphate biosynthetic process"/>
    <property type="evidence" value="ECO:0007669"/>
    <property type="project" value="TreeGrafter"/>
</dbReference>
<dbReference type="Gene3D" id="3.20.20.70">
    <property type="entry name" value="Aldolase class I"/>
    <property type="match status" value="1"/>
</dbReference>
<evidence type="ECO:0000313" key="5">
    <source>
        <dbReference type="EMBL" id="KDN52613.1"/>
    </source>
</evidence>
<evidence type="ECO:0000256" key="1">
    <source>
        <dbReference type="ARBA" id="ARBA00007422"/>
    </source>
</evidence>
<accession>A0A066WJ75</accession>
<dbReference type="GO" id="GO:0006094">
    <property type="term" value="P:gluconeogenesis"/>
    <property type="evidence" value="ECO:0007669"/>
    <property type="project" value="UniProtKB-UniPathway"/>
</dbReference>
<dbReference type="InParanoid" id="A0A066WJ75"/>
<comment type="catalytic activity">
    <reaction evidence="4">
        <text>D-glyceraldehyde 3-phosphate = dihydroxyacetone phosphate</text>
        <dbReference type="Rhea" id="RHEA:18585"/>
        <dbReference type="ChEBI" id="CHEBI:57642"/>
        <dbReference type="ChEBI" id="CHEBI:59776"/>
        <dbReference type="EC" id="5.3.1.1"/>
    </reaction>
</comment>
<dbReference type="UniPathway" id="UPA00109">
    <property type="reaction ID" value="UER00189"/>
</dbReference>
<keyword evidence="4" id="KW-0312">Gluconeogenesis</keyword>
<comment type="caution">
    <text evidence="5">The sequence shown here is derived from an EMBL/GenBank/DDBJ whole genome shotgun (WGS) entry which is preliminary data.</text>
</comment>
<dbReference type="UniPathway" id="UPA00138"/>
<protein>
    <recommendedName>
        <fullName evidence="4">Triosephosphate isomerase</fullName>
        <ecNumber evidence="4">5.3.1.1</ecNumber>
    </recommendedName>
</protein>
<comment type="subunit">
    <text evidence="2">Homodimer.</text>
</comment>
<dbReference type="GO" id="GO:0019563">
    <property type="term" value="P:glycerol catabolic process"/>
    <property type="evidence" value="ECO:0007669"/>
    <property type="project" value="TreeGrafter"/>
</dbReference>
<sequence length="274" mass="29617">MATSAPSPHRLVGVSTKMYFDLAKTAQYTSQVLSHLQHFLPKLHQSTDVFLIPDFLSIIPCRQAIEEFNKTASPPVPLILGAQNTHYQDAGAFTGEVSPLQLSQAGVKIVEIGHAERRRYFGETDAWVVLKAKAALRNGMTPLICIGEQKKEGGVENAVEECWQQVSGVFDDADVLKDSKSKEIVLAFEPVWAIGASEPAPAEHVVAVTKALRQRCQAAKGFEGSVRILYGGSAGPGLFDKLKDGVDGLFLGRFAHDPERFAKTVVEVGGGFGV</sequence>
<keyword evidence="6" id="KW-1185">Reference proteome</keyword>
<dbReference type="RefSeq" id="XP_013245452.1">
    <property type="nucleotide sequence ID" value="XM_013389998.1"/>
</dbReference>
<dbReference type="EC" id="5.3.1.1" evidence="4"/>
<gene>
    <name evidence="5" type="ORF">K437DRAFT_254014</name>
</gene>
<dbReference type="InterPro" id="IPR013785">
    <property type="entry name" value="Aldolase_TIM"/>
</dbReference>